<evidence type="ECO:0000256" key="3">
    <source>
        <dbReference type="ARBA" id="ARBA00022679"/>
    </source>
</evidence>
<dbReference type="CDD" id="cd11355">
    <property type="entry name" value="AmyAc_Sucrose_phosphorylase"/>
    <property type="match status" value="1"/>
</dbReference>
<gene>
    <name evidence="7" type="ORF">KT71_11059</name>
</gene>
<evidence type="ECO:0000256" key="4">
    <source>
        <dbReference type="PIRSR" id="PIRSR003059-1"/>
    </source>
</evidence>
<accession>A4AAW3</accession>
<dbReference type="SUPFAM" id="SSF51445">
    <property type="entry name" value="(Trans)glycosidases"/>
    <property type="match status" value="1"/>
</dbReference>
<evidence type="ECO:0000256" key="5">
    <source>
        <dbReference type="PIRSR" id="PIRSR003059-2"/>
    </source>
</evidence>
<dbReference type="PIRSF" id="PIRSF003059">
    <property type="entry name" value="Sucrose_phosphorylase"/>
    <property type="match status" value="1"/>
</dbReference>
<reference evidence="7 8" key="1">
    <citation type="journal article" date="2007" name="Proc. Natl. Acad. Sci. U.S.A.">
        <title>Characterization of a marine gammaproteobacterium capable of aerobic anoxygenic photosynthesis.</title>
        <authorList>
            <person name="Fuchs B.M."/>
            <person name="Spring S."/>
            <person name="Teeling H."/>
            <person name="Quast C."/>
            <person name="Wulf J."/>
            <person name="Schattenhofer M."/>
            <person name="Yan S."/>
            <person name="Ferriera S."/>
            <person name="Johnson J."/>
            <person name="Glockner F.O."/>
            <person name="Amann R."/>
        </authorList>
    </citation>
    <scope>NUCLEOTIDE SEQUENCE [LARGE SCALE GENOMIC DNA]</scope>
    <source>
        <strain evidence="7">KT71</strain>
    </source>
</reference>
<feature type="binding site" evidence="5">
    <location>
        <position position="398"/>
    </location>
    <ligand>
        <name>substrate</name>
    </ligand>
</feature>
<proteinExistence type="inferred from homology"/>
<feature type="active site" description="Proton donor" evidence="4">
    <location>
        <position position="234"/>
    </location>
</feature>
<comment type="caution">
    <text evidence="7">The sequence shown here is derived from an EMBL/GenBank/DDBJ whole genome shotgun (WGS) entry which is preliminary data.</text>
</comment>
<dbReference type="EC" id="2.4.1.7" evidence="7"/>
<evidence type="ECO:0000313" key="8">
    <source>
        <dbReference type="Proteomes" id="UP000019205"/>
    </source>
</evidence>
<dbReference type="Proteomes" id="UP000019205">
    <property type="component" value="Chromosome"/>
</dbReference>
<dbReference type="GO" id="GO:0009018">
    <property type="term" value="F:sucrose phosphorylase activity"/>
    <property type="evidence" value="ECO:0007669"/>
    <property type="project" value="UniProtKB-EC"/>
</dbReference>
<dbReference type="AlphaFoldDB" id="A4AAW3"/>
<protein>
    <submittedName>
        <fullName evidence="7">Sucrose phosphorylase</fullName>
        <ecNumber evidence="7">2.4.1.7</ecNumber>
    </submittedName>
</protein>
<organism evidence="7 8">
    <name type="scientific">Congregibacter litoralis KT71</name>
    <dbReference type="NCBI Taxonomy" id="314285"/>
    <lineage>
        <taxon>Bacteria</taxon>
        <taxon>Pseudomonadati</taxon>
        <taxon>Pseudomonadota</taxon>
        <taxon>Gammaproteobacteria</taxon>
        <taxon>Cellvibrionales</taxon>
        <taxon>Halieaceae</taxon>
        <taxon>Congregibacter</taxon>
    </lineage>
</organism>
<dbReference type="InterPro" id="IPR045857">
    <property type="entry name" value="O16G_dom_2"/>
</dbReference>
<dbReference type="PANTHER" id="PTHR38784:SF1">
    <property type="entry name" value="SUCROSE PHOSPHORYLASE"/>
    <property type="match status" value="1"/>
</dbReference>
<feature type="binding site" evidence="5">
    <location>
        <begin position="341"/>
        <end position="344"/>
    </location>
    <ligand>
        <name>substrate</name>
    </ligand>
</feature>
<evidence type="ECO:0000256" key="1">
    <source>
        <dbReference type="ARBA" id="ARBA00008452"/>
    </source>
</evidence>
<dbReference type="OrthoDB" id="9805159at2"/>
<feature type="domain" description="Glycosyl hydrolase family 13 catalytic" evidence="6">
    <location>
        <begin position="7"/>
        <end position="429"/>
    </location>
</feature>
<dbReference type="Gene3D" id="3.90.400.10">
    <property type="entry name" value="Oligo-1,6-glucosidase, Domain 2"/>
    <property type="match status" value="1"/>
</dbReference>
<dbReference type="InterPro" id="IPR022527">
    <property type="entry name" value="Sucrose_phospho"/>
</dbReference>
<keyword evidence="2 7" id="KW-0328">Glycosyltransferase</keyword>
<evidence type="ECO:0000313" key="7">
    <source>
        <dbReference type="EMBL" id="EAQ96835.1"/>
    </source>
</evidence>
<dbReference type="InterPro" id="IPR016377">
    <property type="entry name" value="Sucrose_GGa_phosphorylase-rel"/>
</dbReference>
<comment type="similarity">
    <text evidence="1">Belongs to the glycosyl hydrolase 13 family. Sucrose phosphorylase subfamily.</text>
</comment>
<dbReference type="eggNOG" id="COG0366">
    <property type="taxonomic scope" value="Bacteria"/>
</dbReference>
<evidence type="ECO:0000259" key="6">
    <source>
        <dbReference type="SMART" id="SM00642"/>
    </source>
</evidence>
<feature type="binding site" evidence="5">
    <location>
        <position position="48"/>
    </location>
    <ligand>
        <name>substrate</name>
    </ligand>
</feature>
<keyword evidence="3 7" id="KW-0808">Transferase</keyword>
<dbReference type="NCBIfam" id="TIGR03852">
    <property type="entry name" value="sucrose_gtfA"/>
    <property type="match status" value="1"/>
</dbReference>
<dbReference type="GO" id="GO:0005975">
    <property type="term" value="P:carbohydrate metabolic process"/>
    <property type="evidence" value="ECO:0007669"/>
    <property type="project" value="InterPro"/>
</dbReference>
<feature type="binding site" evidence="5">
    <location>
        <position position="86"/>
    </location>
    <ligand>
        <name>substrate</name>
    </ligand>
</feature>
<dbReference type="STRING" id="314285.KT71_11059"/>
<keyword evidence="8" id="KW-1185">Reference proteome</keyword>
<dbReference type="RefSeq" id="WP_008294650.1">
    <property type="nucleotide sequence ID" value="NZ_CM002299.1"/>
</dbReference>
<dbReference type="Gene3D" id="3.20.20.80">
    <property type="entry name" value="Glycosidases"/>
    <property type="match status" value="1"/>
</dbReference>
<feature type="binding site" evidence="5">
    <location>
        <position position="234"/>
    </location>
    <ligand>
        <name>substrate</name>
    </ligand>
</feature>
<dbReference type="SMART" id="SM00642">
    <property type="entry name" value="Aamy"/>
    <property type="match status" value="1"/>
</dbReference>
<dbReference type="EMBL" id="AAOA02000003">
    <property type="protein sequence ID" value="EAQ96835.1"/>
    <property type="molecule type" value="Genomic_DNA"/>
</dbReference>
<feature type="active site" description="Nucleophile" evidence="4">
    <location>
        <position position="194"/>
    </location>
</feature>
<dbReference type="InterPro" id="IPR006047">
    <property type="entry name" value="GH13_cat_dom"/>
</dbReference>
<feature type="binding site" evidence="5">
    <location>
        <begin position="192"/>
        <end position="194"/>
    </location>
    <ligand>
        <name>substrate</name>
    </ligand>
</feature>
<name>A4AAW3_9GAMM</name>
<dbReference type="Pfam" id="PF00128">
    <property type="entry name" value="Alpha-amylase"/>
    <property type="match status" value="1"/>
</dbReference>
<reference evidence="7 8" key="2">
    <citation type="journal article" date="2009" name="PLoS ONE">
        <title>The photosynthetic apparatus and its regulation in the aerobic gammaproteobacterium Congregibacter litoralis gen. nov., sp. nov.</title>
        <authorList>
            <person name="Spring S."/>
            <person name="Lunsdorf H."/>
            <person name="Fuchs B.M."/>
            <person name="Tindall B.J."/>
        </authorList>
    </citation>
    <scope>NUCLEOTIDE SEQUENCE [LARGE SCALE GENOMIC DNA]</scope>
    <source>
        <strain evidence="7">KT71</strain>
    </source>
</reference>
<feature type="binding site" evidence="5">
    <location>
        <begin position="291"/>
        <end position="292"/>
    </location>
    <ligand>
        <name>substrate</name>
    </ligand>
</feature>
<dbReference type="HOGENOM" id="CLU_021358_1_0_6"/>
<dbReference type="InterPro" id="IPR017853">
    <property type="entry name" value="GH"/>
</dbReference>
<sequence length="497" mass="54365">MRRVSLITYADRLAGDLKKLKDLLDGELSGLFGGVHILPFFNPIDGADAGFDPTDHLAVDQQLGAWDDVSAIATEHAVMADMIVNHVSSESSQFQDVLLNGTASRFWGLFLRYGDAFGSLDPDAADAKVQQIYRPRPGVPFTARTLADGSTHEFWTTFSSSQLDINVESAPGQEYLQSILETFSAAGVKEVRLDAAGYAIKRPGTDCFMLPETYDFIAALGAEAHTLGMETLVEIHGHYQVQCEIAERVGRVYDFALPPLVLHSLYTNDVSALEHWLRIAPRNCVTVLDTHDGIGIVDVGAAGDRPGLLSDHEIDSLVEGIHHRTAGKSRRASGNTASNLDIYQVNSTYYDALGGSDIDYLIARAIQFFAPGTPQVYYVGLLAGENDLGLVERTGVGRDINRHYYSREELLSAINRPVVEELFALIRLCNSLPVFEGDFCVESSPEQHLVLSWTHGERSARLAVDFAQRRATIAGVLDGEPFEYTIGALTEASREAV</sequence>
<evidence type="ECO:0000256" key="2">
    <source>
        <dbReference type="ARBA" id="ARBA00022676"/>
    </source>
</evidence>
<dbReference type="PANTHER" id="PTHR38784">
    <property type="entry name" value="SUCROSE PHOSPHORYLASE"/>
    <property type="match status" value="1"/>
</dbReference>